<organism evidence="1 2">
    <name type="scientific">Castilleja foliolosa</name>
    <dbReference type="NCBI Taxonomy" id="1961234"/>
    <lineage>
        <taxon>Eukaryota</taxon>
        <taxon>Viridiplantae</taxon>
        <taxon>Streptophyta</taxon>
        <taxon>Embryophyta</taxon>
        <taxon>Tracheophyta</taxon>
        <taxon>Spermatophyta</taxon>
        <taxon>Magnoliopsida</taxon>
        <taxon>eudicotyledons</taxon>
        <taxon>Gunneridae</taxon>
        <taxon>Pentapetalae</taxon>
        <taxon>asterids</taxon>
        <taxon>lamiids</taxon>
        <taxon>Lamiales</taxon>
        <taxon>Orobanchaceae</taxon>
        <taxon>Pedicularideae</taxon>
        <taxon>Castillejinae</taxon>
        <taxon>Castilleja</taxon>
    </lineage>
</organism>
<dbReference type="EMBL" id="JAVIJP010000037">
    <property type="protein sequence ID" value="KAL3628049.1"/>
    <property type="molecule type" value="Genomic_DNA"/>
</dbReference>
<evidence type="ECO:0000313" key="1">
    <source>
        <dbReference type="EMBL" id="KAL3628049.1"/>
    </source>
</evidence>
<dbReference type="Proteomes" id="UP001632038">
    <property type="component" value="Unassembled WGS sequence"/>
</dbReference>
<proteinExistence type="predicted"/>
<comment type="caution">
    <text evidence="1">The sequence shown here is derived from an EMBL/GenBank/DDBJ whole genome shotgun (WGS) entry which is preliminary data.</text>
</comment>
<name>A0ABD3CES5_9LAMI</name>
<sequence>MICAIALSQSYEGTQEAGRSLSLKLLQQLEEQYQLSNRNTENIVSGVTEEVWCPIYKEGKLQENDHRNYCSRCRLKLEKSHEVLGVAHLVTNVQKTNWDVRVNVHHPDQVLNMKEPYSSKGTDDLRKHWAECFLE</sequence>
<dbReference type="AlphaFoldDB" id="A0ABD3CES5"/>
<accession>A0ABD3CES5</accession>
<keyword evidence="2" id="KW-1185">Reference proteome</keyword>
<protein>
    <submittedName>
        <fullName evidence="1">Uncharacterized protein</fullName>
    </submittedName>
</protein>
<gene>
    <name evidence="1" type="ORF">CASFOL_028151</name>
</gene>
<evidence type="ECO:0000313" key="2">
    <source>
        <dbReference type="Proteomes" id="UP001632038"/>
    </source>
</evidence>
<reference evidence="2" key="1">
    <citation type="journal article" date="2024" name="IScience">
        <title>Strigolactones Initiate the Formation of Haustorium-like Structures in Castilleja.</title>
        <authorList>
            <person name="Buerger M."/>
            <person name="Peterson D."/>
            <person name="Chory J."/>
        </authorList>
    </citation>
    <scope>NUCLEOTIDE SEQUENCE [LARGE SCALE GENOMIC DNA]</scope>
</reference>